<keyword evidence="1" id="KW-0812">Transmembrane</keyword>
<dbReference type="VEuPathDB" id="FungiDB:ASPFODRAFT_595742"/>
<gene>
    <name evidence="2" type="ORF">ASPFODRAFT_595742</name>
</gene>
<reference evidence="3" key="1">
    <citation type="journal article" date="2017" name="Genome Biol.">
        <title>Comparative genomics reveals high biological diversity and specific adaptations in the industrially and medically important fungal genus Aspergillus.</title>
        <authorList>
            <person name="de Vries R.P."/>
            <person name="Riley R."/>
            <person name="Wiebenga A."/>
            <person name="Aguilar-Osorio G."/>
            <person name="Amillis S."/>
            <person name="Uchima C.A."/>
            <person name="Anderluh G."/>
            <person name="Asadollahi M."/>
            <person name="Askin M."/>
            <person name="Barry K."/>
            <person name="Battaglia E."/>
            <person name="Bayram O."/>
            <person name="Benocci T."/>
            <person name="Braus-Stromeyer S.A."/>
            <person name="Caldana C."/>
            <person name="Canovas D."/>
            <person name="Cerqueira G.C."/>
            <person name="Chen F."/>
            <person name="Chen W."/>
            <person name="Choi C."/>
            <person name="Clum A."/>
            <person name="Dos Santos R.A."/>
            <person name="Damasio A.R."/>
            <person name="Diallinas G."/>
            <person name="Emri T."/>
            <person name="Fekete E."/>
            <person name="Flipphi M."/>
            <person name="Freyberg S."/>
            <person name="Gallo A."/>
            <person name="Gournas C."/>
            <person name="Habgood R."/>
            <person name="Hainaut M."/>
            <person name="Harispe M.L."/>
            <person name="Henrissat B."/>
            <person name="Hilden K.S."/>
            <person name="Hope R."/>
            <person name="Hossain A."/>
            <person name="Karabika E."/>
            <person name="Karaffa L."/>
            <person name="Karanyi Z."/>
            <person name="Krasevec N."/>
            <person name="Kuo A."/>
            <person name="Kusch H."/>
            <person name="LaButti K."/>
            <person name="Lagendijk E.L."/>
            <person name="Lapidus A."/>
            <person name="Levasseur A."/>
            <person name="Lindquist E."/>
            <person name="Lipzen A."/>
            <person name="Logrieco A.F."/>
            <person name="MacCabe A."/>
            <person name="Maekelae M.R."/>
            <person name="Malavazi I."/>
            <person name="Melin P."/>
            <person name="Meyer V."/>
            <person name="Mielnichuk N."/>
            <person name="Miskei M."/>
            <person name="Molnar A.P."/>
            <person name="Mule G."/>
            <person name="Ngan C.Y."/>
            <person name="Orejas M."/>
            <person name="Orosz E."/>
            <person name="Ouedraogo J.P."/>
            <person name="Overkamp K.M."/>
            <person name="Park H.-S."/>
            <person name="Perrone G."/>
            <person name="Piumi F."/>
            <person name="Punt P.J."/>
            <person name="Ram A.F."/>
            <person name="Ramon A."/>
            <person name="Rauscher S."/>
            <person name="Record E."/>
            <person name="Riano-Pachon D.M."/>
            <person name="Robert V."/>
            <person name="Roehrig J."/>
            <person name="Ruller R."/>
            <person name="Salamov A."/>
            <person name="Salih N.S."/>
            <person name="Samson R.A."/>
            <person name="Sandor E."/>
            <person name="Sanguinetti M."/>
            <person name="Schuetze T."/>
            <person name="Sepcic K."/>
            <person name="Shelest E."/>
            <person name="Sherlock G."/>
            <person name="Sophianopoulou V."/>
            <person name="Squina F.M."/>
            <person name="Sun H."/>
            <person name="Susca A."/>
            <person name="Todd R.B."/>
            <person name="Tsang A."/>
            <person name="Unkles S.E."/>
            <person name="van de Wiele N."/>
            <person name="van Rossen-Uffink D."/>
            <person name="Oliveira J.V."/>
            <person name="Vesth T.C."/>
            <person name="Visser J."/>
            <person name="Yu J.-H."/>
            <person name="Zhou M."/>
            <person name="Andersen M.R."/>
            <person name="Archer D.B."/>
            <person name="Baker S.E."/>
            <person name="Benoit I."/>
            <person name="Brakhage A.A."/>
            <person name="Braus G.H."/>
            <person name="Fischer R."/>
            <person name="Frisvad J.C."/>
            <person name="Goldman G.H."/>
            <person name="Houbraken J."/>
            <person name="Oakley B."/>
            <person name="Pocsi I."/>
            <person name="Scazzocchio C."/>
            <person name="Seiboth B."/>
            <person name="vanKuyk P.A."/>
            <person name="Wortman J."/>
            <person name="Dyer P.S."/>
            <person name="Grigoriev I.V."/>
        </authorList>
    </citation>
    <scope>NUCLEOTIDE SEQUENCE [LARGE SCALE GENOMIC DNA]</scope>
    <source>
        <strain evidence="3">CBS 106.47</strain>
    </source>
</reference>
<accession>A0A1M3THQ7</accession>
<evidence type="ECO:0000313" key="3">
    <source>
        <dbReference type="Proteomes" id="UP000184063"/>
    </source>
</evidence>
<proteinExistence type="predicted"/>
<keyword evidence="1" id="KW-1133">Transmembrane helix</keyword>
<dbReference type="Proteomes" id="UP000184063">
    <property type="component" value="Unassembled WGS sequence"/>
</dbReference>
<dbReference type="AlphaFoldDB" id="A0A1M3THQ7"/>
<feature type="transmembrane region" description="Helical" evidence="1">
    <location>
        <begin position="83"/>
        <end position="100"/>
    </location>
</feature>
<dbReference type="EMBL" id="KV878241">
    <property type="protein sequence ID" value="OJZ86294.1"/>
    <property type="molecule type" value="Genomic_DNA"/>
</dbReference>
<protein>
    <submittedName>
        <fullName evidence="2">Uncharacterized protein</fullName>
    </submittedName>
</protein>
<evidence type="ECO:0000313" key="2">
    <source>
        <dbReference type="EMBL" id="OJZ86294.1"/>
    </source>
</evidence>
<organism evidence="2 3">
    <name type="scientific">Aspergillus luchuensis (strain CBS 106.47)</name>
    <dbReference type="NCBI Taxonomy" id="1137211"/>
    <lineage>
        <taxon>Eukaryota</taxon>
        <taxon>Fungi</taxon>
        <taxon>Dikarya</taxon>
        <taxon>Ascomycota</taxon>
        <taxon>Pezizomycotina</taxon>
        <taxon>Eurotiomycetes</taxon>
        <taxon>Eurotiomycetidae</taxon>
        <taxon>Eurotiales</taxon>
        <taxon>Aspergillaceae</taxon>
        <taxon>Aspergillus</taxon>
        <taxon>Aspergillus subgen. Circumdati</taxon>
    </lineage>
</organism>
<name>A0A1M3THQ7_ASPLC</name>
<evidence type="ECO:0000256" key="1">
    <source>
        <dbReference type="SAM" id="Phobius"/>
    </source>
</evidence>
<sequence length="190" mass="21265">MWLSSLRVVNVDSLSSHSRKAPLRFPSFSVSLSLFLFSSSLLTHSLTHPHYPEHSLISCISFASSSQARLLKTRASFPGLSLFYFYFFPLLSPLPTHYFARYSLSSSFPVTAALLIEIHLIPVIYPTTIAILSIIPSLLPPPRLPLSTTSLHHLNLDHQQLTNILNPSFSPSLSPYYFHCLSLHSGFRPA</sequence>
<feature type="transmembrane region" description="Helical" evidence="1">
    <location>
        <begin position="112"/>
        <end position="135"/>
    </location>
</feature>
<keyword evidence="1" id="KW-0472">Membrane</keyword>